<evidence type="ECO:0000313" key="2">
    <source>
        <dbReference type="EMBL" id="UUP17209.1"/>
    </source>
</evidence>
<keyword evidence="1" id="KW-0472">Membrane</keyword>
<accession>A0ABY5MGR0</accession>
<organism evidence="2 3">
    <name type="scientific">Nitratireductor thuwali</name>
    <dbReference type="NCBI Taxonomy" id="2267699"/>
    <lineage>
        <taxon>Bacteria</taxon>
        <taxon>Pseudomonadati</taxon>
        <taxon>Pseudomonadota</taxon>
        <taxon>Alphaproteobacteria</taxon>
        <taxon>Hyphomicrobiales</taxon>
        <taxon>Phyllobacteriaceae</taxon>
        <taxon>Nitratireductor</taxon>
    </lineage>
</organism>
<keyword evidence="3" id="KW-1185">Reference proteome</keyword>
<protein>
    <recommendedName>
        <fullName evidence="4">Phage holin family protein</fullName>
    </recommendedName>
</protein>
<dbReference type="Proteomes" id="UP001342418">
    <property type="component" value="Chromosome"/>
</dbReference>
<gene>
    <name evidence="2" type="ORF">NTH_01669</name>
</gene>
<proteinExistence type="predicted"/>
<evidence type="ECO:0008006" key="4">
    <source>
        <dbReference type="Google" id="ProtNLM"/>
    </source>
</evidence>
<evidence type="ECO:0000256" key="1">
    <source>
        <dbReference type="SAM" id="Phobius"/>
    </source>
</evidence>
<keyword evidence="1" id="KW-0812">Transmembrane</keyword>
<evidence type="ECO:0000313" key="3">
    <source>
        <dbReference type="Proteomes" id="UP001342418"/>
    </source>
</evidence>
<feature type="transmembrane region" description="Helical" evidence="1">
    <location>
        <begin position="119"/>
        <end position="138"/>
    </location>
</feature>
<keyword evidence="1" id="KW-1133">Transmembrane helix</keyword>
<feature type="transmembrane region" description="Helical" evidence="1">
    <location>
        <begin position="59"/>
        <end position="82"/>
    </location>
</feature>
<reference evidence="2 3" key="1">
    <citation type="submission" date="2018-07" db="EMBL/GenBank/DDBJ databases">
        <title>Genome sequence of Nitratireductor thuwali#1536.</title>
        <authorList>
            <person name="Michoud G."/>
            <person name="Merlino G."/>
            <person name="Sefrji F.O."/>
            <person name="Daffonchio D."/>
        </authorList>
    </citation>
    <scope>NUCLEOTIDE SEQUENCE [LARGE SCALE GENOMIC DNA]</scope>
    <source>
        <strain evidence="3">Nit1536</strain>
    </source>
</reference>
<feature type="transmembrane region" description="Helical" evidence="1">
    <location>
        <begin position="25"/>
        <end position="47"/>
    </location>
</feature>
<dbReference type="EMBL" id="CP030941">
    <property type="protein sequence ID" value="UUP17209.1"/>
    <property type="molecule type" value="Genomic_DNA"/>
</dbReference>
<name>A0ABY5MGR0_9HYPH</name>
<sequence>MLARFLALLASGEIGFLKRRVKTAVIGYGAAALAALAGAVFLVYAGFLVTAEQVGPTVAALYFGVGFVLLAIAIIIVFKIVAAMQRRAQRRRLAADRSAMAGASAMAMLPVLISRKGGMSVALVALAGLAGFAAYRAMQNPDDDHDD</sequence>
<dbReference type="RefSeq" id="WP_338529565.1">
    <property type="nucleotide sequence ID" value="NZ_CP030941.1"/>
</dbReference>